<feature type="region of interest" description="Disordered" evidence="2">
    <location>
        <begin position="384"/>
        <end position="418"/>
    </location>
</feature>
<feature type="compositionally biased region" description="Gly residues" evidence="2">
    <location>
        <begin position="1"/>
        <end position="10"/>
    </location>
</feature>
<feature type="region of interest" description="Disordered" evidence="2">
    <location>
        <begin position="311"/>
        <end position="335"/>
    </location>
</feature>
<gene>
    <name evidence="3" type="ORF">CBR_g10930</name>
</gene>
<proteinExistence type="predicted"/>
<reference evidence="3 4" key="1">
    <citation type="journal article" date="2018" name="Cell">
        <title>The Chara Genome: Secondary Complexity and Implications for Plant Terrestrialization.</title>
        <authorList>
            <person name="Nishiyama T."/>
            <person name="Sakayama H."/>
            <person name="Vries J.D."/>
            <person name="Buschmann H."/>
            <person name="Saint-Marcoux D."/>
            <person name="Ullrich K.K."/>
            <person name="Haas F.B."/>
            <person name="Vanderstraeten L."/>
            <person name="Becker D."/>
            <person name="Lang D."/>
            <person name="Vosolsobe S."/>
            <person name="Rombauts S."/>
            <person name="Wilhelmsson P.K.I."/>
            <person name="Janitza P."/>
            <person name="Kern R."/>
            <person name="Heyl A."/>
            <person name="Rumpler F."/>
            <person name="Villalobos L.I.A.C."/>
            <person name="Clay J.M."/>
            <person name="Skokan R."/>
            <person name="Toyoda A."/>
            <person name="Suzuki Y."/>
            <person name="Kagoshima H."/>
            <person name="Schijlen E."/>
            <person name="Tajeshwar N."/>
            <person name="Catarino B."/>
            <person name="Hetherington A.J."/>
            <person name="Saltykova A."/>
            <person name="Bonnot C."/>
            <person name="Breuninger H."/>
            <person name="Symeonidi A."/>
            <person name="Radhakrishnan G.V."/>
            <person name="Van Nieuwerburgh F."/>
            <person name="Deforce D."/>
            <person name="Chang C."/>
            <person name="Karol K.G."/>
            <person name="Hedrich R."/>
            <person name="Ulvskov P."/>
            <person name="Glockner G."/>
            <person name="Delwiche C.F."/>
            <person name="Petrasek J."/>
            <person name="Van de Peer Y."/>
            <person name="Friml J."/>
            <person name="Beilby M."/>
            <person name="Dolan L."/>
            <person name="Kohara Y."/>
            <person name="Sugano S."/>
            <person name="Fujiyama A."/>
            <person name="Delaux P.-M."/>
            <person name="Quint M."/>
            <person name="TheiBen G."/>
            <person name="Hagemann M."/>
            <person name="Harholt J."/>
            <person name="Dunand C."/>
            <person name="Zachgo S."/>
            <person name="Langdale J."/>
            <person name="Maumus F."/>
            <person name="Straeten D.V.D."/>
            <person name="Gould S.B."/>
            <person name="Rensing S.A."/>
        </authorList>
    </citation>
    <scope>NUCLEOTIDE SEQUENCE [LARGE SCALE GENOMIC DNA]</scope>
    <source>
        <strain evidence="3 4">S276</strain>
    </source>
</reference>
<evidence type="ECO:0000313" key="4">
    <source>
        <dbReference type="Proteomes" id="UP000265515"/>
    </source>
</evidence>
<feature type="compositionally biased region" description="Basic and acidic residues" evidence="2">
    <location>
        <begin position="320"/>
        <end position="335"/>
    </location>
</feature>
<keyword evidence="1" id="KW-0175">Coiled coil</keyword>
<sequence length="418" mass="46194">MNGGQNGSGSGATPLLTFPANNNSGVGTAAPAQTYSGQGNGSGWLGKRVYTLEERVAKISQKHEAEEAREKTRKEEEERMKRKQEEDERLEREKKERVEFQKSIKQELADSMSKVYSAIDGKKKSEPDELEKLRSMVEGLQQRIAAGSTSTDRSHEAAVGELTRIRREQADLKVDSDKRLSALEEVVMALQRQCEEVEATAERWKAEALRPGNKCGSIAVGATPISQARLRTRLGGAESPKGHIETPRRHVETLRINEMNARRESELEVEKLKESLARLDMEKRISTGGTNLKARMDEVAANKDKTYGGIGSDVGTSARRTKEKESNVATNSDDRDTFVRANRKDLRGRNKDFVMKICEKESVEYTTLDPTKEAIVQARATKAFDDEGRKGKKAVTVTVSDDGGGQATTEECDDSAAS</sequence>
<evidence type="ECO:0000313" key="3">
    <source>
        <dbReference type="EMBL" id="GBG71991.1"/>
    </source>
</evidence>
<dbReference type="Gramene" id="GBG71991">
    <property type="protein sequence ID" value="GBG71991"/>
    <property type="gene ID" value="CBR_g10930"/>
</dbReference>
<name>A0A388KPL0_CHABU</name>
<dbReference type="EMBL" id="BFEA01000156">
    <property type="protein sequence ID" value="GBG71991.1"/>
    <property type="molecule type" value="Genomic_DNA"/>
</dbReference>
<keyword evidence="4" id="KW-1185">Reference proteome</keyword>
<dbReference type="Proteomes" id="UP000265515">
    <property type="component" value="Unassembled WGS sequence"/>
</dbReference>
<feature type="region of interest" description="Disordered" evidence="2">
    <location>
        <begin position="1"/>
        <end position="24"/>
    </location>
</feature>
<feature type="region of interest" description="Disordered" evidence="2">
    <location>
        <begin position="58"/>
        <end position="99"/>
    </location>
</feature>
<accession>A0A388KPL0</accession>
<evidence type="ECO:0000256" key="2">
    <source>
        <dbReference type="SAM" id="MobiDB-lite"/>
    </source>
</evidence>
<evidence type="ECO:0000256" key="1">
    <source>
        <dbReference type="SAM" id="Coils"/>
    </source>
</evidence>
<feature type="coiled-coil region" evidence="1">
    <location>
        <begin position="180"/>
        <end position="207"/>
    </location>
</feature>
<comment type="caution">
    <text evidence="3">The sequence shown here is derived from an EMBL/GenBank/DDBJ whole genome shotgun (WGS) entry which is preliminary data.</text>
</comment>
<protein>
    <submittedName>
        <fullName evidence="3">Uncharacterized protein</fullName>
    </submittedName>
</protein>
<dbReference type="AlphaFoldDB" id="A0A388KPL0"/>
<organism evidence="3 4">
    <name type="scientific">Chara braunii</name>
    <name type="common">Braun's stonewort</name>
    <dbReference type="NCBI Taxonomy" id="69332"/>
    <lineage>
        <taxon>Eukaryota</taxon>
        <taxon>Viridiplantae</taxon>
        <taxon>Streptophyta</taxon>
        <taxon>Charophyceae</taxon>
        <taxon>Charales</taxon>
        <taxon>Characeae</taxon>
        <taxon>Chara</taxon>
    </lineage>
</organism>